<evidence type="ECO:0000313" key="10">
    <source>
        <dbReference type="WBParaSite" id="ACRNAN_Path_1497.g5838.t1"/>
    </source>
</evidence>
<organism evidence="9 10">
    <name type="scientific">Acrobeloides nanus</name>
    <dbReference type="NCBI Taxonomy" id="290746"/>
    <lineage>
        <taxon>Eukaryota</taxon>
        <taxon>Metazoa</taxon>
        <taxon>Ecdysozoa</taxon>
        <taxon>Nematoda</taxon>
        <taxon>Chromadorea</taxon>
        <taxon>Rhabditida</taxon>
        <taxon>Tylenchina</taxon>
        <taxon>Cephalobomorpha</taxon>
        <taxon>Cephaloboidea</taxon>
        <taxon>Cephalobidae</taxon>
        <taxon>Acrobeloides</taxon>
    </lineage>
</organism>
<keyword evidence="5" id="KW-0347">Helicase</keyword>
<evidence type="ECO:0000259" key="7">
    <source>
        <dbReference type="PROSITE" id="PS51192"/>
    </source>
</evidence>
<sequence>MEYRFLRMGTKRKMEVDESESKEGDEPMQIDHEPSSSFKVIGQETFVSVKKIELTSSWVSSAVRFPGSIQDNLSELNSISGIRKGLMKKIRKHIPSWFPVQKAVLSVLIPSSVATPVLPSRDIAICAPTGSGKTLTYILPILNALEKADSISVFAIVIAPVQNLAQQIFEEFSKFNASGLKIVLLCGNRDYEVERRDLFSSESSLSQANVIIATPGRLVEHLVDLSGEIDLTGLRYLVIDEADRMSQSARLEWLNLVEDCANVRRTSTSIHDLLDNSHNRWLQKILVSATLSLDVEKLHMWNLRSPQLFHATLHNAKEIHSNKTVEEITVDSHDRIFLPDLLKHEVVTCELPTKPLVLFSWIKKHSEWKKVLIFANDRTSSYRLSLLLQFLASDQFVVNELSSNLFGKRRSKVLNRFKNGTIRVLISSDLMARGIDVQDIDCVVNYDHHKEDVRHFIHRAGRTARAGRPGFLLSLVTKPERLILKKLLVNANLWERVTEIRDTNEAITDEEQSHYKNALEKLQSKLENVPNESSSQKTNIRPMKKNTRSFKYNSRK</sequence>
<comment type="catalytic activity">
    <reaction evidence="5">
        <text>ATP + H2O = ADP + phosphate + H(+)</text>
        <dbReference type="Rhea" id="RHEA:13065"/>
        <dbReference type="ChEBI" id="CHEBI:15377"/>
        <dbReference type="ChEBI" id="CHEBI:15378"/>
        <dbReference type="ChEBI" id="CHEBI:30616"/>
        <dbReference type="ChEBI" id="CHEBI:43474"/>
        <dbReference type="ChEBI" id="CHEBI:456216"/>
        <dbReference type="EC" id="3.6.4.13"/>
    </reaction>
</comment>
<dbReference type="GO" id="GO:0003724">
    <property type="term" value="F:RNA helicase activity"/>
    <property type="evidence" value="ECO:0007669"/>
    <property type="project" value="UniProtKB-EC"/>
</dbReference>
<comment type="function">
    <text evidence="5">RNA helicase.</text>
</comment>
<dbReference type="WBParaSite" id="ACRNAN_Path_1497.g5838.t1">
    <property type="protein sequence ID" value="ACRNAN_Path_1497.g5838.t1"/>
    <property type="gene ID" value="ACRNAN_Path_1497.g5838"/>
</dbReference>
<comment type="domain">
    <text evidence="5">The Q motif is unique to and characteristic of the DEAD box family of RNA helicases and controls ATP binding and hydrolysis.</text>
</comment>
<comment type="similarity">
    <text evidence="5">Belongs to the DEAD box helicase family.</text>
</comment>
<accession>A0A914C1A7</accession>
<dbReference type="InterPro" id="IPR014001">
    <property type="entry name" value="Helicase_ATP-bd"/>
</dbReference>
<evidence type="ECO:0000256" key="5">
    <source>
        <dbReference type="RuleBase" id="RU365068"/>
    </source>
</evidence>
<evidence type="ECO:0000256" key="4">
    <source>
        <dbReference type="ARBA" id="ARBA00022884"/>
    </source>
</evidence>
<dbReference type="SUPFAM" id="SSF52540">
    <property type="entry name" value="P-loop containing nucleoside triphosphate hydrolases"/>
    <property type="match status" value="1"/>
</dbReference>
<dbReference type="InterPro" id="IPR027417">
    <property type="entry name" value="P-loop_NTPase"/>
</dbReference>
<evidence type="ECO:0000256" key="2">
    <source>
        <dbReference type="ARBA" id="ARBA00022801"/>
    </source>
</evidence>
<evidence type="ECO:0000256" key="6">
    <source>
        <dbReference type="SAM" id="MobiDB-lite"/>
    </source>
</evidence>
<dbReference type="InterPro" id="IPR001650">
    <property type="entry name" value="Helicase_C-like"/>
</dbReference>
<feature type="domain" description="Helicase ATP-binding" evidence="7">
    <location>
        <begin position="114"/>
        <end position="309"/>
    </location>
</feature>
<dbReference type="AlphaFoldDB" id="A0A914C1A7"/>
<dbReference type="SMART" id="SM00487">
    <property type="entry name" value="DEXDc"/>
    <property type="match status" value="1"/>
</dbReference>
<keyword evidence="4 5" id="KW-0694">RNA-binding</keyword>
<dbReference type="Proteomes" id="UP000887540">
    <property type="component" value="Unplaced"/>
</dbReference>
<reference evidence="10" key="1">
    <citation type="submission" date="2022-11" db="UniProtKB">
        <authorList>
            <consortium name="WormBaseParasite"/>
        </authorList>
    </citation>
    <scope>IDENTIFICATION</scope>
</reference>
<feature type="region of interest" description="Disordered" evidence="6">
    <location>
        <begin position="524"/>
        <end position="556"/>
    </location>
</feature>
<dbReference type="GO" id="GO:0016787">
    <property type="term" value="F:hydrolase activity"/>
    <property type="evidence" value="ECO:0007669"/>
    <property type="project" value="UniProtKB-KW"/>
</dbReference>
<protein>
    <recommendedName>
        <fullName evidence="5">ATP-dependent RNA helicase</fullName>
        <ecNumber evidence="5">3.6.4.13</ecNumber>
    </recommendedName>
</protein>
<feature type="compositionally biased region" description="Polar residues" evidence="6">
    <location>
        <begin position="530"/>
        <end position="539"/>
    </location>
</feature>
<dbReference type="PROSITE" id="PS51194">
    <property type="entry name" value="HELICASE_CTER"/>
    <property type="match status" value="1"/>
</dbReference>
<evidence type="ECO:0000259" key="8">
    <source>
        <dbReference type="PROSITE" id="PS51194"/>
    </source>
</evidence>
<dbReference type="SMART" id="SM00490">
    <property type="entry name" value="HELICc"/>
    <property type="match status" value="1"/>
</dbReference>
<dbReference type="GO" id="GO:0005524">
    <property type="term" value="F:ATP binding"/>
    <property type="evidence" value="ECO:0007669"/>
    <property type="project" value="UniProtKB-UniRule"/>
</dbReference>
<dbReference type="PROSITE" id="PS51192">
    <property type="entry name" value="HELICASE_ATP_BIND_1"/>
    <property type="match status" value="1"/>
</dbReference>
<dbReference type="CDD" id="cd18787">
    <property type="entry name" value="SF2_C_DEAD"/>
    <property type="match status" value="1"/>
</dbReference>
<dbReference type="EC" id="3.6.4.13" evidence="5"/>
<feature type="compositionally biased region" description="Basic residues" evidence="6">
    <location>
        <begin position="542"/>
        <end position="556"/>
    </location>
</feature>
<dbReference type="GO" id="GO:0003723">
    <property type="term" value="F:RNA binding"/>
    <property type="evidence" value="ECO:0007669"/>
    <property type="project" value="UniProtKB-UniRule"/>
</dbReference>
<keyword evidence="1 5" id="KW-0547">Nucleotide-binding</keyword>
<keyword evidence="3 5" id="KW-0067">ATP-binding</keyword>
<dbReference type="PANTHER" id="PTHR24031">
    <property type="entry name" value="RNA HELICASE"/>
    <property type="match status" value="1"/>
</dbReference>
<feature type="region of interest" description="Disordered" evidence="6">
    <location>
        <begin position="14"/>
        <end position="33"/>
    </location>
</feature>
<keyword evidence="2 5" id="KW-0378">Hydrolase</keyword>
<keyword evidence="9" id="KW-1185">Reference proteome</keyword>
<dbReference type="Pfam" id="PF00270">
    <property type="entry name" value="DEAD"/>
    <property type="match status" value="1"/>
</dbReference>
<name>A0A914C1A7_9BILA</name>
<proteinExistence type="inferred from homology"/>
<evidence type="ECO:0000256" key="3">
    <source>
        <dbReference type="ARBA" id="ARBA00022840"/>
    </source>
</evidence>
<dbReference type="Gene3D" id="3.40.50.300">
    <property type="entry name" value="P-loop containing nucleotide triphosphate hydrolases"/>
    <property type="match status" value="2"/>
</dbReference>
<dbReference type="InterPro" id="IPR011545">
    <property type="entry name" value="DEAD/DEAH_box_helicase_dom"/>
</dbReference>
<evidence type="ECO:0000313" key="9">
    <source>
        <dbReference type="Proteomes" id="UP000887540"/>
    </source>
</evidence>
<feature type="domain" description="Helicase C-terminal" evidence="8">
    <location>
        <begin position="357"/>
        <end position="508"/>
    </location>
</feature>
<dbReference type="Pfam" id="PF00271">
    <property type="entry name" value="Helicase_C"/>
    <property type="match status" value="1"/>
</dbReference>
<evidence type="ECO:0000256" key="1">
    <source>
        <dbReference type="ARBA" id="ARBA00022741"/>
    </source>
</evidence>